<proteinExistence type="predicted"/>
<dbReference type="Proteomes" id="UP000190683">
    <property type="component" value="Unassembled WGS sequence"/>
</dbReference>
<feature type="coiled-coil region" evidence="1">
    <location>
        <begin position="174"/>
        <end position="208"/>
    </location>
</feature>
<dbReference type="AlphaFoldDB" id="A0A1T0CVP8"/>
<organism evidence="4 5">
    <name type="scientific">Moraxella porci DSM 25326</name>
    <dbReference type="NCBI Taxonomy" id="573983"/>
    <lineage>
        <taxon>Bacteria</taxon>
        <taxon>Pseudomonadati</taxon>
        <taxon>Pseudomonadota</taxon>
        <taxon>Gammaproteobacteria</taxon>
        <taxon>Moraxellales</taxon>
        <taxon>Moraxellaceae</taxon>
        <taxon>Moraxella</taxon>
    </lineage>
</organism>
<protein>
    <submittedName>
        <fullName evidence="4">Uncharacterized protein</fullName>
    </submittedName>
</protein>
<feature type="transmembrane region" description="Helical" evidence="3">
    <location>
        <begin position="212"/>
        <end position="232"/>
    </location>
</feature>
<feature type="region of interest" description="Disordered" evidence="2">
    <location>
        <begin position="1"/>
        <end position="22"/>
    </location>
</feature>
<dbReference type="STRING" id="573983.B0681_00545"/>
<sequence>MIQDNSNSAQNQAPKPAAESHSGGVISKSLLSIVLIFIESALTLMLRFDPKLRQLAYPLAKAGTVVCIRSYLPHVTVYATFGYRGVLLDNELPQDKQAADITVNAYSFQLINALINHNPDHIEALQIRGEAAQVENLKGFLVRVGVGGAIQNVLAKFTGGDKQKPTPEERAEKIANYQIKINEQAERIDTLTMENQRLATQLIEAKSKQKSAIIAAIVAAVIALVSIVLHFVI</sequence>
<keyword evidence="5" id="KW-1185">Reference proteome</keyword>
<accession>A0A1T0CVP8</accession>
<gene>
    <name evidence="4" type="ORF">B0681_00545</name>
</gene>
<keyword evidence="1" id="KW-0175">Coiled coil</keyword>
<evidence type="ECO:0000313" key="4">
    <source>
        <dbReference type="EMBL" id="OOS26416.1"/>
    </source>
</evidence>
<reference evidence="4 5" key="1">
    <citation type="submission" date="2017-02" db="EMBL/GenBank/DDBJ databases">
        <title>Draft genome sequence of Moraxella porci CCUG 54912T type strain.</title>
        <authorList>
            <person name="Salva-Serra F."/>
            <person name="Engstrom-Jakobsson H."/>
            <person name="Thorell K."/>
            <person name="Jaen-Luchoro D."/>
            <person name="Gonzales-Siles L."/>
            <person name="Karlsson R."/>
            <person name="Yazdan S."/>
            <person name="Boulund F."/>
            <person name="Johnning A."/>
            <person name="Engstrand L."/>
            <person name="Kristiansson E."/>
            <person name="Moore E."/>
        </authorList>
    </citation>
    <scope>NUCLEOTIDE SEQUENCE [LARGE SCALE GENOMIC DNA]</scope>
    <source>
        <strain evidence="4 5">CCUG 54912</strain>
    </source>
</reference>
<evidence type="ECO:0000256" key="1">
    <source>
        <dbReference type="SAM" id="Coils"/>
    </source>
</evidence>
<keyword evidence="3" id="KW-0472">Membrane</keyword>
<evidence type="ECO:0000313" key="5">
    <source>
        <dbReference type="Proteomes" id="UP000190683"/>
    </source>
</evidence>
<dbReference type="EMBL" id="MUYV01000001">
    <property type="protein sequence ID" value="OOS26416.1"/>
    <property type="molecule type" value="Genomic_DNA"/>
</dbReference>
<evidence type="ECO:0000256" key="2">
    <source>
        <dbReference type="SAM" id="MobiDB-lite"/>
    </source>
</evidence>
<name>A0A1T0CVP8_9GAMM</name>
<feature type="compositionally biased region" description="Polar residues" evidence="2">
    <location>
        <begin position="1"/>
        <end position="13"/>
    </location>
</feature>
<evidence type="ECO:0000256" key="3">
    <source>
        <dbReference type="SAM" id="Phobius"/>
    </source>
</evidence>
<keyword evidence="3" id="KW-1133">Transmembrane helix</keyword>
<comment type="caution">
    <text evidence="4">The sequence shown here is derived from an EMBL/GenBank/DDBJ whole genome shotgun (WGS) entry which is preliminary data.</text>
</comment>
<dbReference type="RefSeq" id="WP_078316803.1">
    <property type="nucleotide sequence ID" value="NZ_MUYV01000001.1"/>
</dbReference>
<keyword evidence="3" id="KW-0812">Transmembrane</keyword>